<accession>A0A7V9A250</accession>
<comment type="caution">
    <text evidence="1">The sequence shown here is derived from an EMBL/GenBank/DDBJ whole genome shotgun (WGS) entry which is preliminary data.</text>
</comment>
<evidence type="ECO:0000313" key="2">
    <source>
        <dbReference type="Proteomes" id="UP000577408"/>
    </source>
</evidence>
<organism evidence="1 2">
    <name type="scientific">Corynebacterium wankanglinii</name>
    <dbReference type="NCBI Taxonomy" id="2735136"/>
    <lineage>
        <taxon>Bacteria</taxon>
        <taxon>Bacillati</taxon>
        <taxon>Actinomycetota</taxon>
        <taxon>Actinomycetes</taxon>
        <taxon>Mycobacteriales</taxon>
        <taxon>Corynebacteriaceae</taxon>
        <taxon>Corynebacterium</taxon>
    </lineage>
</organism>
<dbReference type="Proteomes" id="UP000577408">
    <property type="component" value="Unassembled WGS sequence"/>
</dbReference>
<reference evidence="1 2" key="1">
    <citation type="submission" date="2020-05" db="EMBL/GenBank/DDBJ databases">
        <title>Descriptions of Corynebacterium xxxx sp. nov., Corynebacterium yyyy sp. nov. and Corynebacterium zzzz sp. nov.</title>
        <authorList>
            <person name="Zhang G."/>
        </authorList>
    </citation>
    <scope>NUCLEOTIDE SEQUENCE [LARGE SCALE GENOMIC DNA]</scope>
    <source>
        <strain evidence="2">zg-913</strain>
    </source>
</reference>
<sequence>MTFIELTTHTASAAQRCIRSFPALPAARLRPSHSSIALASMQDKEHTLIHAITTRITTHLTEVAAFAAEVERVDAHLGEVLAP</sequence>
<dbReference type="RefSeq" id="WP_181192537.1">
    <property type="nucleotide sequence ID" value="NZ_JABFED010000005.1"/>
</dbReference>
<protein>
    <submittedName>
        <fullName evidence="1">Uncharacterized protein</fullName>
    </submittedName>
</protein>
<keyword evidence="2" id="KW-1185">Reference proteome</keyword>
<dbReference type="AlphaFoldDB" id="A0A7V9A250"/>
<gene>
    <name evidence="1" type="ORF">HMA55_08080</name>
</gene>
<name>A0A7V9A250_9CORY</name>
<proteinExistence type="predicted"/>
<dbReference type="EMBL" id="JABFED010000005">
    <property type="protein sequence ID" value="MBA1837849.1"/>
    <property type="molecule type" value="Genomic_DNA"/>
</dbReference>
<evidence type="ECO:0000313" key="1">
    <source>
        <dbReference type="EMBL" id="MBA1837849.1"/>
    </source>
</evidence>